<organism evidence="1 2">
    <name type="scientific">Cellulomonas shaoxiangyii</name>
    <dbReference type="NCBI Taxonomy" id="2566013"/>
    <lineage>
        <taxon>Bacteria</taxon>
        <taxon>Bacillati</taxon>
        <taxon>Actinomycetota</taxon>
        <taxon>Actinomycetes</taxon>
        <taxon>Micrococcales</taxon>
        <taxon>Cellulomonadaceae</taxon>
        <taxon>Cellulomonas</taxon>
    </lineage>
</organism>
<proteinExistence type="predicted"/>
<dbReference type="RefSeq" id="WP_135972203.1">
    <property type="nucleotide sequence ID" value="NZ_CP039291.1"/>
</dbReference>
<dbReference type="Proteomes" id="UP000296469">
    <property type="component" value="Chromosome"/>
</dbReference>
<dbReference type="AlphaFoldDB" id="A0A4P7SFB2"/>
<accession>A0A4P7SFB2</accession>
<sequence length="289" mass="31608">MTIRGRARIADWIEVGLLVRGPRPLGLDPLQSFFESSIGLEPQQVNTGVREMARRGALLGARYPFKVHGEYAVQSTTDAARSTYMTAALMAPGNPVREYLKAAPDESMAVTFENLVASAAAGIWGDAGHALRFGWPSEIGRPPEFDAAINWLAHRIGVSVGQGYRQPRRRDGGVDVVAWRPFPDGRSGFPVLLVQCTLQENLLAKGMDVDTRLWSSWLAMDVDPTTALATPTVVPPGAVWNELALKYMVLDRIRLIGLSPAATAEQLAVDWVAATVEGLREHLEEIREL</sequence>
<protein>
    <submittedName>
        <fullName evidence="1">Uncharacterized protein</fullName>
    </submittedName>
</protein>
<reference evidence="1 2" key="1">
    <citation type="submission" date="2019-04" db="EMBL/GenBank/DDBJ databases">
        <title>Isolation and identification of Cellulomonas shaoxiangyii sp. Nov. isolated from feces of the Tibetan antelopes (Pantholops hodgsonii) in the Qinghai-Tibet plateau of China.</title>
        <authorList>
            <person name="Tian Z."/>
        </authorList>
    </citation>
    <scope>NUCLEOTIDE SEQUENCE [LARGE SCALE GENOMIC DNA]</scope>
    <source>
        <strain evidence="1 2">Z28</strain>
    </source>
</reference>
<evidence type="ECO:0000313" key="1">
    <source>
        <dbReference type="EMBL" id="QCB92187.1"/>
    </source>
</evidence>
<name>A0A4P7SFB2_9CELL</name>
<evidence type="ECO:0000313" key="2">
    <source>
        <dbReference type="Proteomes" id="UP000296469"/>
    </source>
</evidence>
<keyword evidence="2" id="KW-1185">Reference proteome</keyword>
<gene>
    <name evidence="1" type="ORF">E5225_00070</name>
</gene>
<dbReference type="OrthoDB" id="3816508at2"/>
<dbReference type="EMBL" id="CP039291">
    <property type="protein sequence ID" value="QCB92187.1"/>
    <property type="molecule type" value="Genomic_DNA"/>
</dbReference>
<dbReference type="KEGG" id="celz:E5225_00070"/>